<evidence type="ECO:0000259" key="6">
    <source>
        <dbReference type="PROSITE" id="PS51719"/>
    </source>
</evidence>
<dbReference type="AlphaFoldDB" id="A0A1B7TEQ1"/>
<evidence type="ECO:0000256" key="1">
    <source>
        <dbReference type="ARBA" id="ARBA00004266"/>
    </source>
</evidence>
<dbReference type="Pfam" id="PF00735">
    <property type="entry name" value="Septin"/>
    <property type="match status" value="1"/>
</dbReference>
<dbReference type="SUPFAM" id="SSF52540">
    <property type="entry name" value="P-loop containing nucleoside triphosphate hydrolases"/>
    <property type="match status" value="1"/>
</dbReference>
<evidence type="ECO:0000256" key="4">
    <source>
        <dbReference type="RuleBase" id="RU004560"/>
    </source>
</evidence>
<evidence type="ECO:0000313" key="8">
    <source>
        <dbReference type="Proteomes" id="UP000092321"/>
    </source>
</evidence>
<dbReference type="GO" id="GO:0031105">
    <property type="term" value="C:septin complex"/>
    <property type="evidence" value="ECO:0007669"/>
    <property type="project" value="UniProtKB-ARBA"/>
</dbReference>
<keyword evidence="2 4" id="KW-0547">Nucleotide-binding</keyword>
<evidence type="ECO:0000256" key="3">
    <source>
        <dbReference type="ARBA" id="ARBA00023134"/>
    </source>
</evidence>
<feature type="domain" description="Septin-type G" evidence="6">
    <location>
        <begin position="29"/>
        <end position="332"/>
    </location>
</feature>
<comment type="subcellular location">
    <subcellularLocation>
        <location evidence="1">Bud neck</location>
    </subcellularLocation>
</comment>
<proteinExistence type="inferred from homology"/>
<evidence type="ECO:0000256" key="5">
    <source>
        <dbReference type="SAM" id="Coils"/>
    </source>
</evidence>
<dbReference type="PANTHER" id="PTHR18884">
    <property type="entry name" value="SEPTIN"/>
    <property type="match status" value="1"/>
</dbReference>
<name>A0A1B7TEQ1_9ASCO</name>
<keyword evidence="5" id="KW-0175">Coiled coil</keyword>
<gene>
    <name evidence="7" type="ORF">HANVADRAFT_52519</name>
</gene>
<protein>
    <submittedName>
        <fullName evidence="7">Septin</fullName>
    </submittedName>
</protein>
<comment type="caution">
    <text evidence="7">The sequence shown here is derived from an EMBL/GenBank/DDBJ whole genome shotgun (WGS) entry which is preliminary data.</text>
</comment>
<keyword evidence="3 4" id="KW-0342">GTP-binding</keyword>
<dbReference type="PROSITE" id="PS51719">
    <property type="entry name" value="G_SEPTIN"/>
    <property type="match status" value="1"/>
</dbReference>
<comment type="similarity">
    <text evidence="4">Belongs to the TRAFAC class TrmE-Era-EngA-EngB-Septin-like GTPase superfamily. Septin GTPase family.</text>
</comment>
<dbReference type="PIRSF" id="PIRSF006698">
    <property type="entry name" value="Septin"/>
    <property type="match status" value="1"/>
</dbReference>
<dbReference type="GO" id="GO:0005935">
    <property type="term" value="C:cellular bud neck"/>
    <property type="evidence" value="ECO:0007669"/>
    <property type="project" value="UniProtKB-SubCell"/>
</dbReference>
<dbReference type="GO" id="GO:0005525">
    <property type="term" value="F:GTP binding"/>
    <property type="evidence" value="ECO:0007669"/>
    <property type="project" value="UniProtKB-KW"/>
</dbReference>
<dbReference type="EMBL" id="LXPE01000010">
    <property type="protein sequence ID" value="OBA27226.1"/>
    <property type="molecule type" value="Genomic_DNA"/>
</dbReference>
<dbReference type="OrthoDB" id="416553at2759"/>
<dbReference type="InterPro" id="IPR027417">
    <property type="entry name" value="P-loop_NTPase"/>
</dbReference>
<sequence>MSSFTSTNNNKNTIIPSAEEIRRRKIFQKGIQFCLLVLGESGAGKYTFVNNLCNRKVFDDSECKIDAEQAHLEPGFEVFSKQIQLRETNSTPINLDLVLVPGLGDNIDNSAIPDQINEYLDQQFELVLNEENRIKRQAKAVDTRLHVCLYFIRATSRGLREFDIMLMRKICDKVNLLPVISKSDLLTEEELILNKKLISKDLQDNEIKIYQFGSDKLSDVVSSEYYLNKSGVDDFDKKSPSLGATYTADTRIADILPFSIVCSNEEYEDSNNDSESVSHIRRYSWGEIIVEDAKSSDFIFLKNIILGSHLQDLKDSTHNVLYENYRSERLTHKDIGNYNNNNNANEVNTMDMSNLRGEMNSLGQDLEQSFTSMYGSENVKPNGSSSEALTKELEEKEKLIIAYQKKLADLKNMLQISSTMNI</sequence>
<accession>A0A1B7TEQ1</accession>
<evidence type="ECO:0000256" key="2">
    <source>
        <dbReference type="ARBA" id="ARBA00022741"/>
    </source>
</evidence>
<reference evidence="8" key="1">
    <citation type="journal article" date="2016" name="Proc. Natl. Acad. Sci. U.S.A.">
        <title>Comparative genomics of biotechnologically important yeasts.</title>
        <authorList>
            <person name="Riley R."/>
            <person name="Haridas S."/>
            <person name="Wolfe K.H."/>
            <person name="Lopes M.R."/>
            <person name="Hittinger C.T."/>
            <person name="Goeker M."/>
            <person name="Salamov A.A."/>
            <person name="Wisecaver J.H."/>
            <person name="Long T.M."/>
            <person name="Calvey C.H."/>
            <person name="Aerts A.L."/>
            <person name="Barry K.W."/>
            <person name="Choi C."/>
            <person name="Clum A."/>
            <person name="Coughlan A.Y."/>
            <person name="Deshpande S."/>
            <person name="Douglass A.P."/>
            <person name="Hanson S.J."/>
            <person name="Klenk H.-P."/>
            <person name="LaButti K.M."/>
            <person name="Lapidus A."/>
            <person name="Lindquist E.A."/>
            <person name="Lipzen A.M."/>
            <person name="Meier-Kolthoff J.P."/>
            <person name="Ohm R.A."/>
            <person name="Otillar R.P."/>
            <person name="Pangilinan J.L."/>
            <person name="Peng Y."/>
            <person name="Rokas A."/>
            <person name="Rosa C.A."/>
            <person name="Scheuner C."/>
            <person name="Sibirny A.A."/>
            <person name="Slot J.C."/>
            <person name="Stielow J.B."/>
            <person name="Sun H."/>
            <person name="Kurtzman C.P."/>
            <person name="Blackwell M."/>
            <person name="Grigoriev I.V."/>
            <person name="Jeffries T.W."/>
        </authorList>
    </citation>
    <scope>NUCLEOTIDE SEQUENCE [LARGE SCALE GENOMIC DNA]</scope>
    <source>
        <strain evidence="8">NRRL Y-1626</strain>
    </source>
</reference>
<dbReference type="InterPro" id="IPR016491">
    <property type="entry name" value="Septin"/>
</dbReference>
<keyword evidence="8" id="KW-1185">Reference proteome</keyword>
<dbReference type="Proteomes" id="UP000092321">
    <property type="component" value="Unassembled WGS sequence"/>
</dbReference>
<evidence type="ECO:0000313" key="7">
    <source>
        <dbReference type="EMBL" id="OBA27226.1"/>
    </source>
</evidence>
<organism evidence="7 8">
    <name type="scientific">Hanseniaspora valbyensis NRRL Y-1626</name>
    <dbReference type="NCBI Taxonomy" id="766949"/>
    <lineage>
        <taxon>Eukaryota</taxon>
        <taxon>Fungi</taxon>
        <taxon>Dikarya</taxon>
        <taxon>Ascomycota</taxon>
        <taxon>Saccharomycotina</taxon>
        <taxon>Saccharomycetes</taxon>
        <taxon>Saccharomycodales</taxon>
        <taxon>Saccharomycodaceae</taxon>
        <taxon>Hanseniaspora</taxon>
    </lineage>
</organism>
<dbReference type="InterPro" id="IPR030379">
    <property type="entry name" value="G_SEPTIN_dom"/>
</dbReference>
<dbReference type="Gene3D" id="3.40.50.300">
    <property type="entry name" value="P-loop containing nucleotide triphosphate hydrolases"/>
    <property type="match status" value="1"/>
</dbReference>
<dbReference type="CDD" id="cd01850">
    <property type="entry name" value="CDC_Septin"/>
    <property type="match status" value="1"/>
</dbReference>
<feature type="coiled-coil region" evidence="5">
    <location>
        <begin position="386"/>
        <end position="413"/>
    </location>
</feature>